<gene>
    <name evidence="1" type="ORF">E5357_13665</name>
</gene>
<evidence type="ECO:0000313" key="1">
    <source>
        <dbReference type="EMBL" id="TGX97172.1"/>
    </source>
</evidence>
<dbReference type="EMBL" id="SRZB01000037">
    <property type="protein sequence ID" value="TGX97172.1"/>
    <property type="molecule type" value="Genomic_DNA"/>
</dbReference>
<name>A0AC61QWT7_9FIRM</name>
<keyword evidence="1" id="KW-0347">Helicase</keyword>
<keyword evidence="1" id="KW-0067">ATP-binding</keyword>
<keyword evidence="1" id="KW-0378">Hydrolase</keyword>
<comment type="caution">
    <text evidence="1">The sequence shown here is derived from an EMBL/GenBank/DDBJ whole genome shotgun (WGS) entry which is preliminary data.</text>
</comment>
<protein>
    <submittedName>
        <fullName evidence="1">ATP-dependent helicase</fullName>
    </submittedName>
</protein>
<keyword evidence="2" id="KW-1185">Reference proteome</keyword>
<proteinExistence type="predicted"/>
<organism evidence="1 2">
    <name type="scientific">Hominisplanchenecus murintestinalis</name>
    <dbReference type="NCBI Taxonomy" id="2941517"/>
    <lineage>
        <taxon>Bacteria</taxon>
        <taxon>Bacillati</taxon>
        <taxon>Bacillota</taxon>
        <taxon>Clostridia</taxon>
        <taxon>Lachnospirales</taxon>
        <taxon>Lachnospiraceae</taxon>
        <taxon>Hominisplanchenecus</taxon>
    </lineage>
</organism>
<keyword evidence="1" id="KW-0547">Nucleotide-binding</keyword>
<accession>A0AC61QWT7</accession>
<dbReference type="Proteomes" id="UP000307720">
    <property type="component" value="Unassembled WGS sequence"/>
</dbReference>
<sequence>MSLSEAQSRAVAHAEGPCICLAGPGSGKTTVITQRIKYLIEQGGVQPSGILVITFTKAAAIEMKERFGRLMGGKHLPVTFGTFHAVFFNILKNAYHYTGANILREEQRYQFLKEIIGRMELEIEDESEFLSGITAEISTVKNDRVPLEHYYSANCSEEIFREIFEKYQRKLMESRLLDFDDMLVYTYELLQERKDIRQGWQQRFPYILIDEFQDINQIQYDVIRLLAEPKNNLFIVGDDDQSIYRFRGARPEIMLNFGKDYPEAKLVKLEENYRSTENIIKGAVRVIENNTMRYPKQIHGVKEAGERIEVHGFVNQAQENTYLVNKVKEYLDGGYRPEDIAVLFRTNTGARLMVGKFMEYNIPFRMRDILPNIYEHWIAKDLMSYIKMAMGSRERKEFLRIINRPKRYVSRECLDSMEISFENLRTYYKDKEWMEERVDKLEYDLRLLAGMTPFAAVNFIRCGVGYEEYLEEYARYRRMKPEELYDVLNELQEAAKNFHTFEDWFCHIEEYAETLKRQAKEEQRESHAVIFTTLHSAKGLEFPIVFLVDANEGNMPHRKAVLDVDMQEERRMFYVGMTRAKEHLHIYYAKEKYGKTLHPSRFVEELKKNIKKGRPYSAPCLRR</sequence>
<evidence type="ECO:0000313" key="2">
    <source>
        <dbReference type="Proteomes" id="UP000307720"/>
    </source>
</evidence>
<reference evidence="1" key="1">
    <citation type="submission" date="2019-04" db="EMBL/GenBank/DDBJ databases">
        <title>Microbes associate with the intestines of laboratory mice.</title>
        <authorList>
            <person name="Navarre W."/>
            <person name="Wong E."/>
            <person name="Huang K."/>
            <person name="Tropini C."/>
            <person name="Ng K."/>
            <person name="Yu B."/>
        </authorList>
    </citation>
    <scope>NUCLEOTIDE SEQUENCE</scope>
    <source>
        <strain evidence="1">NM72_1-8</strain>
    </source>
</reference>